<gene>
    <name evidence="3" type="ORF">BLNAU_2684</name>
</gene>
<dbReference type="Proteomes" id="UP001281761">
    <property type="component" value="Unassembled WGS sequence"/>
</dbReference>
<organism evidence="3 4">
    <name type="scientific">Blattamonas nauphoetae</name>
    <dbReference type="NCBI Taxonomy" id="2049346"/>
    <lineage>
        <taxon>Eukaryota</taxon>
        <taxon>Metamonada</taxon>
        <taxon>Preaxostyla</taxon>
        <taxon>Oxymonadida</taxon>
        <taxon>Blattamonas</taxon>
    </lineage>
</organism>
<evidence type="ECO:0000313" key="4">
    <source>
        <dbReference type="Proteomes" id="UP001281761"/>
    </source>
</evidence>
<keyword evidence="3" id="KW-0378">Hydrolase</keyword>
<feature type="region of interest" description="Disordered" evidence="1">
    <location>
        <begin position="237"/>
        <end position="266"/>
    </location>
</feature>
<proteinExistence type="predicted"/>
<dbReference type="GO" id="GO:0016787">
    <property type="term" value="F:hydrolase activity"/>
    <property type="evidence" value="ECO:0007669"/>
    <property type="project" value="UniProtKB-KW"/>
</dbReference>
<evidence type="ECO:0000259" key="2">
    <source>
        <dbReference type="Pfam" id="PF00561"/>
    </source>
</evidence>
<dbReference type="InterPro" id="IPR050471">
    <property type="entry name" value="AB_hydrolase"/>
</dbReference>
<evidence type="ECO:0000256" key="1">
    <source>
        <dbReference type="SAM" id="MobiDB-lite"/>
    </source>
</evidence>
<dbReference type="InterPro" id="IPR000073">
    <property type="entry name" value="AB_hydrolase_1"/>
</dbReference>
<dbReference type="EMBL" id="JARBJD010000011">
    <property type="protein sequence ID" value="KAK2962441.1"/>
    <property type="molecule type" value="Genomic_DNA"/>
</dbReference>
<keyword evidence="4" id="KW-1185">Reference proteome</keyword>
<name>A0ABQ9YF94_9EUKA</name>
<dbReference type="PANTHER" id="PTHR43433:SF5">
    <property type="entry name" value="AB HYDROLASE-1 DOMAIN-CONTAINING PROTEIN"/>
    <property type="match status" value="1"/>
</dbReference>
<evidence type="ECO:0000313" key="3">
    <source>
        <dbReference type="EMBL" id="KAK2962441.1"/>
    </source>
</evidence>
<reference evidence="3 4" key="1">
    <citation type="journal article" date="2022" name="bioRxiv">
        <title>Genomics of Preaxostyla Flagellates Illuminates Evolutionary Transitions and the Path Towards Mitochondrial Loss.</title>
        <authorList>
            <person name="Novak L.V.F."/>
            <person name="Treitli S.C."/>
            <person name="Pyrih J."/>
            <person name="Halakuc P."/>
            <person name="Pipaliya S.V."/>
            <person name="Vacek V."/>
            <person name="Brzon O."/>
            <person name="Soukal P."/>
            <person name="Eme L."/>
            <person name="Dacks J.B."/>
            <person name="Karnkowska A."/>
            <person name="Elias M."/>
            <person name="Hampl V."/>
        </authorList>
    </citation>
    <scope>NUCLEOTIDE SEQUENCE [LARGE SCALE GENOMIC DNA]</scope>
    <source>
        <strain evidence="3">NAU3</strain>
        <tissue evidence="3">Gut</tissue>
    </source>
</reference>
<dbReference type="Gene3D" id="3.40.50.1820">
    <property type="entry name" value="alpha/beta hydrolase"/>
    <property type="match status" value="1"/>
</dbReference>
<comment type="caution">
    <text evidence="3">The sequence shown here is derived from an EMBL/GenBank/DDBJ whole genome shotgun (WGS) entry which is preliminary data.</text>
</comment>
<feature type="region of interest" description="Disordered" evidence="1">
    <location>
        <begin position="190"/>
        <end position="210"/>
    </location>
</feature>
<dbReference type="PRINTS" id="PR00111">
    <property type="entry name" value="ABHYDROLASE"/>
</dbReference>
<dbReference type="Pfam" id="PF00561">
    <property type="entry name" value="Abhydrolase_1"/>
    <property type="match status" value="1"/>
</dbReference>
<accession>A0ABQ9YF94</accession>
<sequence length="784" mass="87321">MCDQVARSAAPSPQIHSSAKDLQDFDTHPSSFVKGGDSFLFVQPKLNHPKNRLSRPQSAIRPKSLMFKSSLTVTLWECPPPNATTVSSKPKASTFGAATDQTASFLLFTTAVVRWAERGDSAPMTALLNGQSPQNALPHRLAPLLQPITQLTPNTITINPHPSGPSASSLSPPLLIVVTQYDVIVECRSHGHPSSVNSSFPHPPPRPSEEEQLFFDDSEEREEAQRQDVKARLKKEKEMLQLETETENTQGRRRRAEKSDRKLSETLSSLQTYHSRLVNLRNTVVLRPPPSQPDAVANKELIYDFAQLGRLLLHKQHETASLVALMRDRIQNETPNTNCHAIRASQRVSQTTAQFGGMITSDIVNTFVEQAEMIEQLSGYLGNPHDDLKSSHKICWMTASGVGCSSVTGPVTACIHTRSNPSLFQSGQAGISWAGRVQIRWEGDDGGETDEERIRTKLRDWSVVHWDEGADEISGDPLYRHLLKTGLEAAIACEQREHLNRHGFFVDSSTKRSVWYETYGKGPKKVIFVVGFIGHLDDYRHVFIHFLRDGGYEICLFDFPGVGYSEKSKPCFRSSDFAKTVIGLLEHLEWKKTNLFGVSLGGMIALETYAQRPDLFEAAFFGGTTPGPYIPSFSVITLFVRILLSKTQDQVKAVSQNLSISENYRKTFNARYGMTGIESFLLPVFDIPFSEQLTPPWSLVGEALASATHNVSAKRLRAAKKICPRVLVCHGMCDDMIPFKDGEKLAKILDCPLVSYPGVGHLIYLEREEELPFLCLDFFNPDGT</sequence>
<protein>
    <submittedName>
        <fullName evidence="3">Alpha/beta hydrolase</fullName>
    </submittedName>
</protein>
<dbReference type="SUPFAM" id="SSF53474">
    <property type="entry name" value="alpha/beta-Hydrolases"/>
    <property type="match status" value="1"/>
</dbReference>
<feature type="domain" description="AB hydrolase-1" evidence="2">
    <location>
        <begin position="526"/>
        <end position="767"/>
    </location>
</feature>
<feature type="region of interest" description="Disordered" evidence="1">
    <location>
        <begin position="1"/>
        <end position="21"/>
    </location>
</feature>
<dbReference type="InterPro" id="IPR029058">
    <property type="entry name" value="AB_hydrolase_fold"/>
</dbReference>
<dbReference type="PANTHER" id="PTHR43433">
    <property type="entry name" value="HYDROLASE, ALPHA/BETA FOLD FAMILY PROTEIN"/>
    <property type="match status" value="1"/>
</dbReference>